<dbReference type="Pfam" id="PF01585">
    <property type="entry name" value="G-patch"/>
    <property type="match status" value="1"/>
</dbReference>
<dbReference type="InterPro" id="IPR043128">
    <property type="entry name" value="Rev_trsase/Diguanyl_cyclase"/>
</dbReference>
<feature type="compositionally biased region" description="Basic and acidic residues" evidence="1">
    <location>
        <begin position="18"/>
        <end position="27"/>
    </location>
</feature>
<dbReference type="Proteomes" id="UP000694930">
    <property type="component" value="Chromosome 3"/>
</dbReference>
<dbReference type="PANTHER" id="PTHR24559">
    <property type="entry name" value="TRANSPOSON TY3-I GAG-POL POLYPROTEIN"/>
    <property type="match status" value="1"/>
</dbReference>
<dbReference type="InterPro" id="IPR000477">
    <property type="entry name" value="RT_dom"/>
</dbReference>
<feature type="region of interest" description="Disordered" evidence="1">
    <location>
        <begin position="1"/>
        <end position="27"/>
    </location>
</feature>
<feature type="domain" description="G-patch" evidence="2">
    <location>
        <begin position="293"/>
        <end position="332"/>
    </location>
</feature>
<dbReference type="InterPro" id="IPR000467">
    <property type="entry name" value="G_patch_dom"/>
</dbReference>
<dbReference type="PROSITE" id="PS50174">
    <property type="entry name" value="G_PATCH"/>
    <property type="match status" value="1"/>
</dbReference>
<dbReference type="CDD" id="cd01647">
    <property type="entry name" value="RT_LTR"/>
    <property type="match status" value="1"/>
</dbReference>
<dbReference type="InterPro" id="IPR053134">
    <property type="entry name" value="RNA-dir_DNA_polymerase"/>
</dbReference>
<dbReference type="SMART" id="SM00443">
    <property type="entry name" value="G_patch"/>
    <property type="match status" value="1"/>
</dbReference>
<dbReference type="Gene3D" id="3.30.70.270">
    <property type="match status" value="1"/>
</dbReference>
<reference evidence="4" key="1">
    <citation type="journal article" date="2014" name="Nat. Genet.">
        <title>The genome of the stress-tolerant wild tomato species Solanum pennellii.</title>
        <authorList>
            <person name="Bolger A."/>
            <person name="Scossa F."/>
            <person name="Bolger M.E."/>
            <person name="Lanz C."/>
            <person name="Maumus F."/>
            <person name="Tohge T."/>
            <person name="Quesneville H."/>
            <person name="Alseekh S."/>
            <person name="Sorensen I."/>
            <person name="Lichtenstein G."/>
            <person name="Fich E.A."/>
            <person name="Conte M."/>
            <person name="Keller H."/>
            <person name="Schneeberger K."/>
            <person name="Schwacke R."/>
            <person name="Ofner I."/>
            <person name="Vrebalov J."/>
            <person name="Xu Y."/>
            <person name="Osorio S."/>
            <person name="Aflitos S.A."/>
            <person name="Schijlen E."/>
            <person name="Jimenez-Gomez J.M."/>
            <person name="Ryngajllo M."/>
            <person name="Kimura S."/>
            <person name="Kumar R."/>
            <person name="Koenig D."/>
            <person name="Headland L.R."/>
            <person name="Maloof J.N."/>
            <person name="Sinha N."/>
            <person name="van Ham R.C."/>
            <person name="Lankhorst R.K."/>
            <person name="Mao L."/>
            <person name="Vogel A."/>
            <person name="Arsova B."/>
            <person name="Panstruga R."/>
            <person name="Fei Z."/>
            <person name="Rose J.K."/>
            <person name="Zamir D."/>
            <person name="Carrari F."/>
            <person name="Giovannoni J.J."/>
            <person name="Weigel D."/>
            <person name="Usadel B."/>
            <person name="Fernie A.R."/>
        </authorList>
    </citation>
    <scope>NUCLEOTIDE SEQUENCE [LARGE SCALE GENOMIC DNA]</scope>
    <source>
        <strain evidence="4">cv. LA0716</strain>
    </source>
</reference>
<dbReference type="Gene3D" id="3.10.10.10">
    <property type="entry name" value="HIV Type 1 Reverse Transcriptase, subunit A, domain 1"/>
    <property type="match status" value="1"/>
</dbReference>
<keyword evidence="4" id="KW-1185">Reference proteome</keyword>
<feature type="domain" description="Reverse transcriptase" evidence="3">
    <location>
        <begin position="534"/>
        <end position="713"/>
    </location>
</feature>
<dbReference type="InterPro" id="IPR021109">
    <property type="entry name" value="Peptidase_aspartic_dom_sf"/>
</dbReference>
<evidence type="ECO:0000313" key="5">
    <source>
        <dbReference type="RefSeq" id="XP_015068884.1"/>
    </source>
</evidence>
<dbReference type="SUPFAM" id="SSF56672">
    <property type="entry name" value="DNA/RNA polymerases"/>
    <property type="match status" value="1"/>
</dbReference>
<proteinExistence type="predicted"/>
<evidence type="ECO:0000256" key="1">
    <source>
        <dbReference type="SAM" id="MobiDB-lite"/>
    </source>
</evidence>
<name>A0ABM1GBV5_SOLPN</name>
<organism evidence="4 5">
    <name type="scientific">Solanum pennellii</name>
    <name type="common">Tomato</name>
    <name type="synonym">Lycopersicon pennellii</name>
    <dbReference type="NCBI Taxonomy" id="28526"/>
    <lineage>
        <taxon>Eukaryota</taxon>
        <taxon>Viridiplantae</taxon>
        <taxon>Streptophyta</taxon>
        <taxon>Embryophyta</taxon>
        <taxon>Tracheophyta</taxon>
        <taxon>Spermatophyta</taxon>
        <taxon>Magnoliopsida</taxon>
        <taxon>eudicotyledons</taxon>
        <taxon>Gunneridae</taxon>
        <taxon>Pentapetalae</taxon>
        <taxon>asterids</taxon>
        <taxon>lamiids</taxon>
        <taxon>Solanales</taxon>
        <taxon>Solanaceae</taxon>
        <taxon>Solanoideae</taxon>
        <taxon>Solaneae</taxon>
        <taxon>Solanum</taxon>
        <taxon>Solanum subgen. Lycopersicon</taxon>
    </lineage>
</organism>
<dbReference type="InterPro" id="IPR043502">
    <property type="entry name" value="DNA/RNA_pol_sf"/>
</dbReference>
<protein>
    <submittedName>
        <fullName evidence="5">Uncharacterized protein LOC107013502</fullName>
    </submittedName>
</protein>
<dbReference type="CDD" id="cd00303">
    <property type="entry name" value="retropepsin_like"/>
    <property type="match status" value="1"/>
</dbReference>
<reference evidence="5" key="2">
    <citation type="submission" date="2025-08" db="UniProtKB">
        <authorList>
            <consortium name="RefSeq"/>
        </authorList>
    </citation>
    <scope>IDENTIFICATION</scope>
</reference>
<dbReference type="Pfam" id="PF00078">
    <property type="entry name" value="RVT_1"/>
    <property type="match status" value="1"/>
</dbReference>
<dbReference type="PROSITE" id="PS50878">
    <property type="entry name" value="RT_POL"/>
    <property type="match status" value="1"/>
</dbReference>
<evidence type="ECO:0000313" key="4">
    <source>
        <dbReference type="Proteomes" id="UP000694930"/>
    </source>
</evidence>
<dbReference type="PANTHER" id="PTHR24559:SF457">
    <property type="entry name" value="RNA-DIRECTED DNA POLYMERASE HOMOLOG"/>
    <property type="match status" value="1"/>
</dbReference>
<dbReference type="GeneID" id="107013502"/>
<gene>
    <name evidence="5" type="primary">LOC107013502</name>
</gene>
<sequence>MTRSGRCYTPDELALGGQKKDHAKRPISEAEAEEFWRRMQPKDYSIVKHLEKTPAQISVWALLMSSWSHRQALMKALDDTYVPSGTSSDNVAAIIHRVIQGHRISFCDDELPAEGRAHNKALHITVVCRGKIVNRVLVDDGSGLNICPLSTLKQLRFDLGKLEQNQVNVRAFNGVQRDTLGAVNLTIQMGPAEFEAKFQVLDIDTSYNLLLGRPFIHLDGAVPSTLHQMMKLVWKNEELVIHGEKGHSGKQVPVLDETPQGSDFYTVELVNTTDEGLAPQTPMPAVYRMIATVMLQSGFEPGFGLGRNAQGIIEPVPVLATGSKYGLGYIPTDDDMKMKRRRDQELTKPIPHLYQSFPVREHAEPEDNGEGICDLFEEIHAVIEEEVEPAGIRDAEPEEMLQNWTSTPILMSRTLCNVSYKPANVMSCHELNEQNEANDDEVDDYEESGEPDYVAEEFRQFENQHKPNLEETETVNLGDSECVKEVDDMQGLSTNVVSHKLPINPGFEPVKQKTRKFKPDLSLKIKEEITKQIESRLVEVTQYPTWLANVVPVAKKDGKIRICVDYRDLNKASPKDNFPLPNIHILIDNCAKHEMQSFVDCYAGYHQILMDEEDAEKTAFITPWGVYHYRVMPFGLKNAGATYMRAMTTIFHDMIHKEIEVYVDDVIIKYRESSDHLTHLRKFFERLRRYNLKLNPAKCAFGVPAGKLLGFIVSRRGIELDPSKIKQFKSCLHRRQEKR</sequence>
<evidence type="ECO:0000259" key="3">
    <source>
        <dbReference type="PROSITE" id="PS50878"/>
    </source>
</evidence>
<dbReference type="Gene3D" id="2.40.70.10">
    <property type="entry name" value="Acid Proteases"/>
    <property type="match status" value="1"/>
</dbReference>
<dbReference type="RefSeq" id="XP_015068884.1">
    <property type="nucleotide sequence ID" value="XM_015213398.1"/>
</dbReference>
<evidence type="ECO:0000259" key="2">
    <source>
        <dbReference type="PROSITE" id="PS50174"/>
    </source>
</evidence>
<accession>A0ABM1GBV5</accession>